<evidence type="ECO:0000256" key="13">
    <source>
        <dbReference type="ARBA" id="ARBA00042859"/>
    </source>
</evidence>
<feature type="transmembrane region" description="Helical" evidence="14">
    <location>
        <begin position="335"/>
        <end position="353"/>
    </location>
</feature>
<feature type="transmembrane region" description="Helical" evidence="14">
    <location>
        <begin position="217"/>
        <end position="236"/>
    </location>
</feature>
<dbReference type="OrthoDB" id="9796178at2"/>
<comment type="similarity">
    <text evidence="11">Belongs to the UlaA family.</text>
</comment>
<evidence type="ECO:0000313" key="15">
    <source>
        <dbReference type="EMBL" id="TGY42397.1"/>
    </source>
</evidence>
<comment type="function">
    <text evidence="10">The phosphoenolpyruvate-dependent sugar phosphotransferase system (sugar PTS), a major carbohydrate active transport system, catalyzes the phosphorylation of incoming sugar substrates concomitantly with their translocation across the cell membrane. The enzyme II UlaABC PTS system is involved in ascorbate transport.</text>
</comment>
<evidence type="ECO:0000256" key="1">
    <source>
        <dbReference type="ARBA" id="ARBA00004651"/>
    </source>
</evidence>
<keyword evidence="9 14" id="KW-0472">Membrane</keyword>
<keyword evidence="8 14" id="KW-1133">Transmembrane helix</keyword>
<keyword evidence="3" id="KW-0813">Transport</keyword>
<feature type="transmembrane region" description="Helical" evidence="14">
    <location>
        <begin position="392"/>
        <end position="418"/>
    </location>
</feature>
<feature type="transmembrane region" description="Helical" evidence="14">
    <location>
        <begin position="177"/>
        <end position="196"/>
    </location>
</feature>
<dbReference type="InterPro" id="IPR051562">
    <property type="entry name" value="Ascorbate-PTS_EIIC"/>
</dbReference>
<gene>
    <name evidence="15" type="ORF">E5347_09260</name>
</gene>
<dbReference type="EMBL" id="SRYR01000003">
    <property type="protein sequence ID" value="TGY42397.1"/>
    <property type="molecule type" value="Genomic_DNA"/>
</dbReference>
<sequence length="419" mass="44550">MDFLINNVLRNPPLLLGLIAAIGLILQKKKLADIVKGSLLAAFGMVILDQGTSMLISSISPINSAFQSLSASGVAAEGLNDATFTASYGGTIGLAMFIGLAIHILIARFTPIKTIFLTGHMLWWFPFIFIAAGVEGGLTGWTLILFGAILSALYWSIMPWLLRKYVSDVTGDTSFTLGHPSGILALLSGFVASKLGNKEKSSEDLKLPAGLSFFREISITGGIVIFIMFLVVGLIIPEGFADLDQNLFMYAITQGFTFGAGLIVMLQGVRMLINQIVPAFKGISEKIVPNAIPAFDCPILFNYKPNAVLIGFITAMVTSTLLVLISNYFNVFNVLLIPLVITSFFECGAAAVIGEGQGGLRGAIIGTMTAAILMVALVGVSAVVYSNTIQNWILIFGGNDLSLFGIIAKLIASLFGGLF</sequence>
<evidence type="ECO:0000256" key="6">
    <source>
        <dbReference type="ARBA" id="ARBA00022683"/>
    </source>
</evidence>
<feature type="transmembrane region" description="Helical" evidence="14">
    <location>
        <begin position="82"/>
        <end position="106"/>
    </location>
</feature>
<dbReference type="Pfam" id="PF03611">
    <property type="entry name" value="EIIC-GAT"/>
    <property type="match status" value="1"/>
</dbReference>
<keyword evidence="4" id="KW-1003">Cell membrane</keyword>
<feature type="transmembrane region" description="Helical" evidence="14">
    <location>
        <begin position="127"/>
        <end position="157"/>
    </location>
</feature>
<dbReference type="RefSeq" id="WP_136006683.1">
    <property type="nucleotide sequence ID" value="NZ_SRYR01000003.1"/>
</dbReference>
<evidence type="ECO:0000256" key="8">
    <source>
        <dbReference type="ARBA" id="ARBA00022989"/>
    </source>
</evidence>
<proteinExistence type="inferred from homology"/>
<dbReference type="GO" id="GO:0005886">
    <property type="term" value="C:plasma membrane"/>
    <property type="evidence" value="ECO:0007669"/>
    <property type="project" value="UniProtKB-SubCell"/>
</dbReference>
<feature type="transmembrane region" description="Helical" evidence="14">
    <location>
        <begin position="12"/>
        <end position="27"/>
    </location>
</feature>
<keyword evidence="16" id="KW-1185">Reference proteome</keyword>
<evidence type="ECO:0000256" key="10">
    <source>
        <dbReference type="ARBA" id="ARBA00037387"/>
    </source>
</evidence>
<dbReference type="AlphaFoldDB" id="A0A4S2DJL0"/>
<evidence type="ECO:0000256" key="9">
    <source>
        <dbReference type="ARBA" id="ARBA00023136"/>
    </source>
</evidence>
<organism evidence="15 16">
    <name type="scientific">Clostridium sartagoforme</name>
    <dbReference type="NCBI Taxonomy" id="84031"/>
    <lineage>
        <taxon>Bacteria</taxon>
        <taxon>Bacillati</taxon>
        <taxon>Bacillota</taxon>
        <taxon>Clostridia</taxon>
        <taxon>Eubacteriales</taxon>
        <taxon>Clostridiaceae</taxon>
        <taxon>Clostridium</taxon>
    </lineage>
</organism>
<evidence type="ECO:0000313" key="16">
    <source>
        <dbReference type="Proteomes" id="UP000306888"/>
    </source>
</evidence>
<dbReference type="GO" id="GO:0009401">
    <property type="term" value="P:phosphoenolpyruvate-dependent sugar phosphotransferase system"/>
    <property type="evidence" value="ECO:0007669"/>
    <property type="project" value="UniProtKB-KW"/>
</dbReference>
<evidence type="ECO:0000256" key="11">
    <source>
        <dbReference type="ARBA" id="ARBA00038218"/>
    </source>
</evidence>
<evidence type="ECO:0000256" key="7">
    <source>
        <dbReference type="ARBA" id="ARBA00022692"/>
    </source>
</evidence>
<dbReference type="PANTHER" id="PTHR33843:SF4">
    <property type="entry name" value="ASCORBATE-SPECIFIC PTS SYSTEM EIIC COMPONENT"/>
    <property type="match status" value="1"/>
</dbReference>
<dbReference type="InterPro" id="IPR004703">
    <property type="entry name" value="PTS_sugar-sp_permease"/>
</dbReference>
<evidence type="ECO:0000256" key="2">
    <source>
        <dbReference type="ARBA" id="ARBA00011738"/>
    </source>
</evidence>
<comment type="subcellular location">
    <subcellularLocation>
        <location evidence="1">Cell membrane</location>
        <topology evidence="1">Multi-pass membrane protein</topology>
    </subcellularLocation>
</comment>
<evidence type="ECO:0000256" key="3">
    <source>
        <dbReference type="ARBA" id="ARBA00022448"/>
    </source>
</evidence>
<keyword evidence="7 14" id="KW-0812">Transmembrane</keyword>
<keyword evidence="5" id="KW-0762">Sugar transport</keyword>
<evidence type="ECO:0000256" key="14">
    <source>
        <dbReference type="SAM" id="Phobius"/>
    </source>
</evidence>
<feature type="transmembrane region" description="Helical" evidence="14">
    <location>
        <begin position="248"/>
        <end position="266"/>
    </location>
</feature>
<dbReference type="PANTHER" id="PTHR33843">
    <property type="entry name" value="ASCORBATE-SPECIFIC PTS SYSTEM EIIC COMPONENT"/>
    <property type="match status" value="1"/>
</dbReference>
<evidence type="ECO:0000256" key="5">
    <source>
        <dbReference type="ARBA" id="ARBA00022597"/>
    </source>
</evidence>
<evidence type="ECO:0000256" key="12">
    <source>
        <dbReference type="ARBA" id="ARBA00039702"/>
    </source>
</evidence>
<evidence type="ECO:0000256" key="4">
    <source>
        <dbReference type="ARBA" id="ARBA00022475"/>
    </source>
</evidence>
<accession>A0A4S2DJL0</accession>
<feature type="transmembrane region" description="Helical" evidence="14">
    <location>
        <begin position="308"/>
        <end position="329"/>
    </location>
</feature>
<protein>
    <recommendedName>
        <fullName evidence="12">Ascorbate-specific PTS system EIIC component</fullName>
    </recommendedName>
    <alternativeName>
        <fullName evidence="13">Ascorbate-specific permease IIC component UlaA</fullName>
    </alternativeName>
</protein>
<comment type="caution">
    <text evidence="15">The sequence shown here is derived from an EMBL/GenBank/DDBJ whole genome shotgun (WGS) entry which is preliminary data.</text>
</comment>
<keyword evidence="6" id="KW-0598">Phosphotransferase system</keyword>
<name>A0A4S2DJL0_9CLOT</name>
<feature type="transmembrane region" description="Helical" evidence="14">
    <location>
        <begin position="365"/>
        <end position="386"/>
    </location>
</feature>
<dbReference type="Proteomes" id="UP000306888">
    <property type="component" value="Unassembled WGS sequence"/>
</dbReference>
<dbReference type="NCBIfam" id="NF006920">
    <property type="entry name" value="PRK09410.1-2"/>
    <property type="match status" value="1"/>
</dbReference>
<comment type="subunit">
    <text evidence="2">Homodimer.</text>
</comment>
<reference evidence="15 16" key="1">
    <citation type="submission" date="2019-04" db="EMBL/GenBank/DDBJ databases">
        <title>Microbes associate with the intestines of laboratory mice.</title>
        <authorList>
            <person name="Navarre W."/>
            <person name="Wong E."/>
            <person name="Huang K."/>
            <person name="Tropini C."/>
            <person name="Ng K."/>
            <person name="Yu B."/>
        </authorList>
    </citation>
    <scope>NUCLEOTIDE SEQUENCE [LARGE SCALE GENOMIC DNA]</scope>
    <source>
        <strain evidence="15 16">NM50_B9-20</strain>
    </source>
</reference>